<feature type="domain" description="KfrA N-terminal DNA-binding" evidence="2">
    <location>
        <begin position="8"/>
        <end position="118"/>
    </location>
</feature>
<feature type="coiled-coil region" evidence="1">
    <location>
        <begin position="198"/>
        <end position="316"/>
    </location>
</feature>
<reference evidence="3 4" key="1">
    <citation type="submission" date="2019-03" db="EMBL/GenBank/DDBJ databases">
        <title>Above-ground endophytic microbial communities from plants in different locations in the United States.</title>
        <authorList>
            <person name="Frank C."/>
        </authorList>
    </citation>
    <scope>NUCLEOTIDE SEQUENCE [LARGE SCALE GENOMIC DNA]</scope>
    <source>
        <strain evidence="3 4">LP_13_YM</strain>
    </source>
</reference>
<gene>
    <name evidence="3" type="ORF">EC912_101742</name>
</gene>
<name>A0A4R3YX27_9GAMM</name>
<dbReference type="AlphaFoldDB" id="A0A4R3YX27"/>
<keyword evidence="4" id="KW-1185">Reference proteome</keyword>
<evidence type="ECO:0000313" key="4">
    <source>
        <dbReference type="Proteomes" id="UP000295645"/>
    </source>
</evidence>
<organism evidence="3 4">
    <name type="scientific">Luteibacter rhizovicinus</name>
    <dbReference type="NCBI Taxonomy" id="242606"/>
    <lineage>
        <taxon>Bacteria</taxon>
        <taxon>Pseudomonadati</taxon>
        <taxon>Pseudomonadota</taxon>
        <taxon>Gammaproteobacteria</taxon>
        <taxon>Lysobacterales</taxon>
        <taxon>Rhodanobacteraceae</taxon>
        <taxon>Luteibacter</taxon>
    </lineage>
</organism>
<keyword evidence="3" id="KW-0238">DNA-binding</keyword>
<dbReference type="GO" id="GO:0003677">
    <property type="term" value="F:DNA binding"/>
    <property type="evidence" value="ECO:0007669"/>
    <property type="project" value="UniProtKB-KW"/>
</dbReference>
<feature type="coiled-coil region" evidence="1">
    <location>
        <begin position="106"/>
        <end position="140"/>
    </location>
</feature>
<dbReference type="Pfam" id="PF11740">
    <property type="entry name" value="KfrA_N"/>
    <property type="match status" value="1"/>
</dbReference>
<comment type="caution">
    <text evidence="3">The sequence shown here is derived from an EMBL/GenBank/DDBJ whole genome shotgun (WGS) entry which is preliminary data.</text>
</comment>
<evidence type="ECO:0000256" key="1">
    <source>
        <dbReference type="SAM" id="Coils"/>
    </source>
</evidence>
<accession>A0A4R3YX27</accession>
<evidence type="ECO:0000259" key="2">
    <source>
        <dbReference type="Pfam" id="PF11740"/>
    </source>
</evidence>
<dbReference type="Proteomes" id="UP000295645">
    <property type="component" value="Unassembled WGS sequence"/>
</dbReference>
<keyword evidence="1" id="KW-0175">Coiled coil</keyword>
<protein>
    <submittedName>
        <fullName evidence="3">Plasmid replication DNA-binding protein KfrA</fullName>
    </submittedName>
</protein>
<dbReference type="InterPro" id="IPR021104">
    <property type="entry name" value="KfrA_DNA-bd_N"/>
</dbReference>
<dbReference type="EMBL" id="SMCS01000001">
    <property type="protein sequence ID" value="TCV97725.1"/>
    <property type="molecule type" value="Genomic_DNA"/>
</dbReference>
<evidence type="ECO:0000313" key="3">
    <source>
        <dbReference type="EMBL" id="TCV97725.1"/>
    </source>
</evidence>
<sequence>MARGRIYKSEVQAARDKLVREGTNASLDAIRIALGNTGSKTTIHRLMKELEAEEAGAPAIAAEAISGALQALVTQLAGQLRQEAEATLLAGQARADAQVSAADAEVTRMTNQARAASEKIQRLQTTLDDIRQRLATVEQALRDRDTVIVGLRERTAGLERQLVEREAHLASTDAKHQQARDALDHFRLASKEQRAIEARQHEQAVQALQVELRRATESVANKNDELLALNRDNARLTEQAGQHVKDLRAVQRALQAAQEQAAEAEGLRQINQSLEEKVVQATASMETLRHEQTAALSQWKAERDTLSEALRDAKAQGDRWGTIESMLSSLRPPADVSVEPAQST</sequence>
<dbReference type="RefSeq" id="WP_165973494.1">
    <property type="nucleotide sequence ID" value="NZ_SMCS01000001.1"/>
</dbReference>
<proteinExistence type="predicted"/>